<keyword evidence="2" id="KW-1185">Reference proteome</keyword>
<dbReference type="RefSeq" id="XP_045951998.1">
    <property type="nucleotide sequence ID" value="XM_046094910.1"/>
</dbReference>
<name>A0A9P8U8S2_9PEZI</name>
<proteinExistence type="predicted"/>
<dbReference type="Proteomes" id="UP000758603">
    <property type="component" value="Unassembled WGS sequence"/>
</dbReference>
<organism evidence="1 2">
    <name type="scientific">Truncatella angustata</name>
    <dbReference type="NCBI Taxonomy" id="152316"/>
    <lineage>
        <taxon>Eukaryota</taxon>
        <taxon>Fungi</taxon>
        <taxon>Dikarya</taxon>
        <taxon>Ascomycota</taxon>
        <taxon>Pezizomycotina</taxon>
        <taxon>Sordariomycetes</taxon>
        <taxon>Xylariomycetidae</taxon>
        <taxon>Amphisphaeriales</taxon>
        <taxon>Sporocadaceae</taxon>
        <taxon>Truncatella</taxon>
    </lineage>
</organism>
<evidence type="ECO:0000313" key="2">
    <source>
        <dbReference type="Proteomes" id="UP000758603"/>
    </source>
</evidence>
<protein>
    <submittedName>
        <fullName evidence="1">Uncharacterized protein</fullName>
    </submittedName>
</protein>
<dbReference type="AlphaFoldDB" id="A0A9P8U8S2"/>
<comment type="caution">
    <text evidence="1">The sequence shown here is derived from an EMBL/GenBank/DDBJ whole genome shotgun (WGS) entry which is preliminary data.</text>
</comment>
<evidence type="ECO:0000313" key="1">
    <source>
        <dbReference type="EMBL" id="KAH6645484.1"/>
    </source>
</evidence>
<dbReference type="GeneID" id="70123803"/>
<gene>
    <name evidence="1" type="ORF">BKA67DRAFT_113495</name>
</gene>
<accession>A0A9P8U8S2</accession>
<reference evidence="1" key="1">
    <citation type="journal article" date="2021" name="Nat. Commun.">
        <title>Genetic determinants of endophytism in the Arabidopsis root mycobiome.</title>
        <authorList>
            <person name="Mesny F."/>
            <person name="Miyauchi S."/>
            <person name="Thiergart T."/>
            <person name="Pickel B."/>
            <person name="Atanasova L."/>
            <person name="Karlsson M."/>
            <person name="Huettel B."/>
            <person name="Barry K.W."/>
            <person name="Haridas S."/>
            <person name="Chen C."/>
            <person name="Bauer D."/>
            <person name="Andreopoulos W."/>
            <person name="Pangilinan J."/>
            <person name="LaButti K."/>
            <person name="Riley R."/>
            <person name="Lipzen A."/>
            <person name="Clum A."/>
            <person name="Drula E."/>
            <person name="Henrissat B."/>
            <person name="Kohler A."/>
            <person name="Grigoriev I.V."/>
            <person name="Martin F.M."/>
            <person name="Hacquard S."/>
        </authorList>
    </citation>
    <scope>NUCLEOTIDE SEQUENCE</scope>
    <source>
        <strain evidence="1">MPI-SDFR-AT-0073</strain>
    </source>
</reference>
<dbReference type="EMBL" id="JAGPXC010000011">
    <property type="protein sequence ID" value="KAH6645484.1"/>
    <property type="molecule type" value="Genomic_DNA"/>
</dbReference>
<sequence length="127" mass="13861">MTYRYPEQPATVSRMSEYRRRCRGRVVHAAFPIPGGNRLCPAGTAPHPTIIAHLRSAAGVALPSPSVPSPSVPCRCCRKQLHTVLRHPNEARSPSAVMLVVPFSNHCLISYPPSRALLISSQVRSCP</sequence>